<keyword evidence="2" id="KW-1185">Reference proteome</keyword>
<dbReference type="EMBL" id="BLXT01006392">
    <property type="protein sequence ID" value="GFO31368.1"/>
    <property type="molecule type" value="Genomic_DNA"/>
</dbReference>
<name>A0AAV4CIG4_9GAST</name>
<evidence type="ECO:0000313" key="2">
    <source>
        <dbReference type="Proteomes" id="UP000735302"/>
    </source>
</evidence>
<proteinExistence type="predicted"/>
<comment type="caution">
    <text evidence="1">The sequence shown here is derived from an EMBL/GenBank/DDBJ whole genome shotgun (WGS) entry which is preliminary data.</text>
</comment>
<organism evidence="1 2">
    <name type="scientific">Plakobranchus ocellatus</name>
    <dbReference type="NCBI Taxonomy" id="259542"/>
    <lineage>
        <taxon>Eukaryota</taxon>
        <taxon>Metazoa</taxon>
        <taxon>Spiralia</taxon>
        <taxon>Lophotrochozoa</taxon>
        <taxon>Mollusca</taxon>
        <taxon>Gastropoda</taxon>
        <taxon>Heterobranchia</taxon>
        <taxon>Euthyneura</taxon>
        <taxon>Panpulmonata</taxon>
        <taxon>Sacoglossa</taxon>
        <taxon>Placobranchoidea</taxon>
        <taxon>Plakobranchidae</taxon>
        <taxon>Plakobranchus</taxon>
    </lineage>
</organism>
<sequence>MGRICVTIFISNDGAPSQLWSAQACRITGLCRAGHWNGIYEIIKTLSKLNQLYGQKRTLPKFMCVILTPLSLDLRRRYENVFHIILNLFKSSATLPDFTMLRLALLSLHFMTQTFVKAVKLDLCPYLAKFVSRDAN</sequence>
<dbReference type="PROSITE" id="PS51257">
    <property type="entry name" value="PROKAR_LIPOPROTEIN"/>
    <property type="match status" value="1"/>
</dbReference>
<gene>
    <name evidence="1" type="ORF">PoB_005787300</name>
</gene>
<accession>A0AAV4CIG4</accession>
<protein>
    <submittedName>
        <fullName evidence="1">Uncharacterized protein</fullName>
    </submittedName>
</protein>
<dbReference type="Proteomes" id="UP000735302">
    <property type="component" value="Unassembled WGS sequence"/>
</dbReference>
<evidence type="ECO:0000313" key="1">
    <source>
        <dbReference type="EMBL" id="GFO31368.1"/>
    </source>
</evidence>
<dbReference type="AlphaFoldDB" id="A0AAV4CIG4"/>
<reference evidence="1 2" key="1">
    <citation type="journal article" date="2021" name="Elife">
        <title>Chloroplast acquisition without the gene transfer in kleptoplastic sea slugs, Plakobranchus ocellatus.</title>
        <authorList>
            <person name="Maeda T."/>
            <person name="Takahashi S."/>
            <person name="Yoshida T."/>
            <person name="Shimamura S."/>
            <person name="Takaki Y."/>
            <person name="Nagai Y."/>
            <person name="Toyoda A."/>
            <person name="Suzuki Y."/>
            <person name="Arimoto A."/>
            <person name="Ishii H."/>
            <person name="Satoh N."/>
            <person name="Nishiyama T."/>
            <person name="Hasebe M."/>
            <person name="Maruyama T."/>
            <person name="Minagawa J."/>
            <person name="Obokata J."/>
            <person name="Shigenobu S."/>
        </authorList>
    </citation>
    <scope>NUCLEOTIDE SEQUENCE [LARGE SCALE GENOMIC DNA]</scope>
</reference>